<keyword evidence="2" id="KW-0804">Transcription</keyword>
<proteinExistence type="inferred from homology"/>
<evidence type="ECO:0000256" key="1">
    <source>
        <dbReference type="ARBA" id="ARBA00010080"/>
    </source>
</evidence>
<keyword evidence="2" id="KW-0539">Nucleus</keyword>
<evidence type="ECO:0000256" key="2">
    <source>
        <dbReference type="RuleBase" id="RU367083"/>
    </source>
</evidence>
<dbReference type="InterPro" id="IPR019734">
    <property type="entry name" value="TPR_rpt"/>
</dbReference>
<keyword evidence="4" id="KW-1185">Reference proteome</keyword>
<reference evidence="3" key="2">
    <citation type="journal article" date="2023" name="Commun. Biol.">
        <title>Intrasexual cuticular hydrocarbon dimorphism in a wasp sheds light on hydrocarbon biosynthesis genes in Hymenoptera.</title>
        <authorList>
            <person name="Moris V.C."/>
            <person name="Podsiadlowski L."/>
            <person name="Martin S."/>
            <person name="Oeyen J.P."/>
            <person name="Donath A."/>
            <person name="Petersen M."/>
            <person name="Wilbrandt J."/>
            <person name="Misof B."/>
            <person name="Liedtke D."/>
            <person name="Thamm M."/>
            <person name="Scheiner R."/>
            <person name="Schmitt T."/>
            <person name="Niehuis O."/>
        </authorList>
    </citation>
    <scope>NUCLEOTIDE SEQUENCE</scope>
    <source>
        <strain evidence="3">GBR_01_08_01A</strain>
    </source>
</reference>
<dbReference type="GO" id="GO:0017148">
    <property type="term" value="P:negative regulation of translation"/>
    <property type="evidence" value="ECO:0007669"/>
    <property type="project" value="TreeGrafter"/>
</dbReference>
<protein>
    <recommendedName>
        <fullName evidence="2">CCR4-NOT transcription complex subunit 10</fullName>
    </recommendedName>
</protein>
<keyword evidence="2" id="KW-0805">Transcription regulation</keyword>
<comment type="similarity">
    <text evidence="1 2">Belongs to the CNOT10 family.</text>
</comment>
<dbReference type="SMART" id="SM00028">
    <property type="entry name" value="TPR"/>
    <property type="match status" value="4"/>
</dbReference>
<keyword evidence="2" id="KW-0943">RNA-mediated gene silencing</keyword>
<dbReference type="AlphaFoldDB" id="A0AAD9VVW0"/>
<evidence type="ECO:0000313" key="4">
    <source>
        <dbReference type="Proteomes" id="UP001258017"/>
    </source>
</evidence>
<dbReference type="InterPro" id="IPR011990">
    <property type="entry name" value="TPR-like_helical_dom_sf"/>
</dbReference>
<dbReference type="InterPro" id="IPR039740">
    <property type="entry name" value="CNOT10"/>
</dbReference>
<comment type="function">
    <text evidence="2">Component of the CCR4-NOT complex which is one of the major cellular mRNA deadenylases and is linked to various cellular processes including bulk mRNA degradation, miRNA-mediated repression, translational repression during translational initiation and general transcription regulation.</text>
</comment>
<organism evidence="3 4">
    <name type="scientific">Odynerus spinipes</name>
    <dbReference type="NCBI Taxonomy" id="1348599"/>
    <lineage>
        <taxon>Eukaryota</taxon>
        <taxon>Metazoa</taxon>
        <taxon>Ecdysozoa</taxon>
        <taxon>Arthropoda</taxon>
        <taxon>Hexapoda</taxon>
        <taxon>Insecta</taxon>
        <taxon>Pterygota</taxon>
        <taxon>Neoptera</taxon>
        <taxon>Endopterygota</taxon>
        <taxon>Hymenoptera</taxon>
        <taxon>Apocrita</taxon>
        <taxon>Aculeata</taxon>
        <taxon>Vespoidea</taxon>
        <taxon>Vespidae</taxon>
        <taxon>Eumeninae</taxon>
        <taxon>Odynerus</taxon>
    </lineage>
</organism>
<evidence type="ECO:0000313" key="3">
    <source>
        <dbReference type="EMBL" id="KAK2588931.1"/>
    </source>
</evidence>
<dbReference type="GO" id="GO:0006402">
    <property type="term" value="P:mRNA catabolic process"/>
    <property type="evidence" value="ECO:0007669"/>
    <property type="project" value="TreeGrafter"/>
</dbReference>
<dbReference type="GO" id="GO:0031047">
    <property type="term" value="P:regulatory ncRNA-mediated gene silencing"/>
    <property type="evidence" value="ECO:0007669"/>
    <property type="project" value="UniProtKB-UniRule"/>
</dbReference>
<dbReference type="Gene3D" id="1.25.40.10">
    <property type="entry name" value="Tetratricopeptide repeat domain"/>
    <property type="match status" value="2"/>
</dbReference>
<dbReference type="EMBL" id="JAIFRP010000002">
    <property type="protein sequence ID" value="KAK2588931.1"/>
    <property type="molecule type" value="Genomic_DNA"/>
</dbReference>
<gene>
    <name evidence="3" type="ORF">KPH14_001786</name>
</gene>
<sequence length="692" mass="77958">MAEVSEVQSKDIAQPVITEQERELAQNALFEFQKDSYASCLNYLNKLETLRPKDLKVMHNKVVVEYYKSDLKKTELMRKSLNAICGQMSTTDLGDAIDDVEKCVMRYNQAVLLYHTGQYTAALQIMNRLFAYIEPMEENLAHKVCLLLIELHIITEQPDAALLLINYIESQFISTDNSKIASVDKEGVTKAVKEQKDPKKESNDTVTDLFKIKLLKCKARIYLLTHQLKLCKREWKTLVSLGTPVNISTLCLKANLEYLKGNYKKAIKLLNSLTTENVDFKPCGKFSAVLYYNNMACIHLAMGKPNLACFYLQKALQENKNAVESVQVKDTDPLSSQPLYTLGGNKHYELMYSLGVSYLHAGQASKAFDCFTEAAQRLHNSPKLWLRMAECCIYCYKPTNEIDFNIPKRRKDLVQKVIGSGMHRKIILTSSLSKNTKYHTEGLSYAIPQPTLEFALLCLKNALFLLPNSNELNLSMTTITNPQTVSLALTPGHNLNSQHSSLISQAMAIEALNLKINVLAASAYISLCLGDYVVALEHSKALLNLNKVPGAYRMLGNLYAAESLIFMDKINEAIEYLKPENIQDLNTFVSIPEIQDKDKEKVEEVVLKPVKAWYPTTVPTGIAVLRYNLAVAYAIRGELDKSGETLKQVWLSKGADCDVPIHVIMLALYIELQLGHADISKSIIKQHCPQYR</sequence>
<dbReference type="PANTHER" id="PTHR12979">
    <property type="entry name" value="CCR4-NOT TRANSCRIPTION COMPLEX SUBUNIT 10"/>
    <property type="match status" value="1"/>
</dbReference>
<accession>A0AAD9VVW0</accession>
<dbReference type="Pfam" id="PF13181">
    <property type="entry name" value="TPR_8"/>
    <property type="match status" value="1"/>
</dbReference>
<keyword evidence="2" id="KW-0963">Cytoplasm</keyword>
<dbReference type="GO" id="GO:0030014">
    <property type="term" value="C:CCR4-NOT complex"/>
    <property type="evidence" value="ECO:0007669"/>
    <property type="project" value="UniProtKB-UniRule"/>
</dbReference>
<comment type="subcellular location">
    <subcellularLocation>
        <location evidence="2">Cytoplasm</location>
    </subcellularLocation>
    <subcellularLocation>
        <location evidence="2">Nucleus</location>
    </subcellularLocation>
</comment>
<dbReference type="Proteomes" id="UP001258017">
    <property type="component" value="Unassembled WGS sequence"/>
</dbReference>
<dbReference type="SUPFAM" id="SSF48452">
    <property type="entry name" value="TPR-like"/>
    <property type="match status" value="2"/>
</dbReference>
<reference evidence="3" key="1">
    <citation type="submission" date="2021-08" db="EMBL/GenBank/DDBJ databases">
        <authorList>
            <person name="Misof B."/>
            <person name="Oliver O."/>
            <person name="Podsiadlowski L."/>
            <person name="Donath A."/>
            <person name="Peters R."/>
            <person name="Mayer C."/>
            <person name="Rust J."/>
            <person name="Gunkel S."/>
            <person name="Lesny P."/>
            <person name="Martin S."/>
            <person name="Oeyen J.P."/>
            <person name="Petersen M."/>
            <person name="Panagiotis P."/>
            <person name="Wilbrandt J."/>
            <person name="Tanja T."/>
        </authorList>
    </citation>
    <scope>NUCLEOTIDE SEQUENCE</scope>
    <source>
        <strain evidence="3">GBR_01_08_01A</strain>
        <tissue evidence="3">Thorax + abdomen</tissue>
    </source>
</reference>
<name>A0AAD9VVW0_9HYME</name>
<comment type="caution">
    <text evidence="3">The sequence shown here is derived from an EMBL/GenBank/DDBJ whole genome shotgun (WGS) entry which is preliminary data.</text>
</comment>
<dbReference type="GO" id="GO:0005634">
    <property type="term" value="C:nucleus"/>
    <property type="evidence" value="ECO:0007669"/>
    <property type="project" value="UniProtKB-SubCell"/>
</dbReference>
<keyword evidence="2" id="KW-0810">Translation regulation</keyword>
<dbReference type="GO" id="GO:0005737">
    <property type="term" value="C:cytoplasm"/>
    <property type="evidence" value="ECO:0007669"/>
    <property type="project" value="UniProtKB-SubCell"/>
</dbReference>
<dbReference type="PANTHER" id="PTHR12979:SF5">
    <property type="entry name" value="CCR4-NOT TRANSCRIPTION COMPLEX SUBUNIT 10"/>
    <property type="match status" value="1"/>
</dbReference>